<dbReference type="OMA" id="WYEYGLY"/>
<feature type="region of interest" description="Disordered" evidence="1">
    <location>
        <begin position="135"/>
        <end position="225"/>
    </location>
</feature>
<dbReference type="GeneID" id="25336107"/>
<feature type="region of interest" description="Disordered" evidence="1">
    <location>
        <begin position="1"/>
        <end position="31"/>
    </location>
</feature>
<evidence type="ECO:0000256" key="1">
    <source>
        <dbReference type="SAM" id="MobiDB-lite"/>
    </source>
</evidence>
<keyword evidence="3" id="KW-1185">Reference proteome</keyword>
<dbReference type="VEuPathDB" id="ToxoDB:EMWEY_00021210"/>
<name>U6M8A8_EIMMA</name>
<sequence>MAVRSSLGSGDLRSLPTPAGALPGVAGRASVSCKDLYSRSRARSMRRPPPDGGCGWYEYGLYDVALELTEVPLRPFELEYRERTVLTPEEPQPVELPSKRQPAVLVKLKHKPRACAPPHPSTVRLRYEPEAAPLVFAAGGQQQQQKSEKVEKQLSTQMNKDNETSSGVPKAIKKTEKVGDKYDKVEKGDKNDKHDKIEKSNKDKLEKKEKEKKKNKDGPQEPAES</sequence>
<dbReference type="AlphaFoldDB" id="U6M8A8"/>
<gene>
    <name evidence="2" type="ORF">EMWEY_00021210</name>
</gene>
<feature type="compositionally biased region" description="Low complexity" evidence="1">
    <location>
        <begin position="1"/>
        <end position="15"/>
    </location>
</feature>
<dbReference type="RefSeq" id="XP_013335946.1">
    <property type="nucleotide sequence ID" value="XM_013480492.1"/>
</dbReference>
<reference evidence="2" key="1">
    <citation type="submission" date="2013-10" db="EMBL/GenBank/DDBJ databases">
        <title>Genomic analysis of the causative agents of coccidiosis in chickens.</title>
        <authorList>
            <person name="Reid A.J."/>
            <person name="Blake D."/>
            <person name="Billington K."/>
            <person name="Browne H."/>
            <person name="Dunn M."/>
            <person name="Hung S."/>
            <person name="Kawahara F."/>
            <person name="Miranda-Saavedra D."/>
            <person name="Mourier T."/>
            <person name="Nagra H."/>
            <person name="Otto T.D."/>
            <person name="Rawlings N."/>
            <person name="Sanchez A."/>
            <person name="Sanders M."/>
            <person name="Subramaniam C."/>
            <person name="Tay Y."/>
            <person name="Dear P."/>
            <person name="Doerig C."/>
            <person name="Gruber A."/>
            <person name="Parkinson J."/>
            <person name="Shirley M."/>
            <person name="Wan K.L."/>
            <person name="Berriman M."/>
            <person name="Tomley F."/>
            <person name="Pain A."/>
        </authorList>
    </citation>
    <scope>NUCLEOTIDE SEQUENCE [LARGE SCALE GENOMIC DNA]</scope>
    <source>
        <strain evidence="2">Weybridge</strain>
    </source>
</reference>
<reference evidence="2" key="2">
    <citation type="submission" date="2013-10" db="EMBL/GenBank/DDBJ databases">
        <authorList>
            <person name="Aslett M."/>
        </authorList>
    </citation>
    <scope>NUCLEOTIDE SEQUENCE [LARGE SCALE GENOMIC DNA]</scope>
    <source>
        <strain evidence="2">Weybridge</strain>
    </source>
</reference>
<dbReference type="Proteomes" id="UP000030763">
    <property type="component" value="Unassembled WGS sequence"/>
</dbReference>
<evidence type="ECO:0000313" key="2">
    <source>
        <dbReference type="EMBL" id="CDJ59298.1"/>
    </source>
</evidence>
<evidence type="ECO:0000313" key="3">
    <source>
        <dbReference type="Proteomes" id="UP000030763"/>
    </source>
</evidence>
<dbReference type="EMBL" id="HG720271">
    <property type="protein sequence ID" value="CDJ59298.1"/>
    <property type="molecule type" value="Genomic_DNA"/>
</dbReference>
<accession>U6M8A8</accession>
<feature type="compositionally biased region" description="Polar residues" evidence="1">
    <location>
        <begin position="153"/>
        <end position="167"/>
    </location>
</feature>
<organism evidence="2 3">
    <name type="scientific">Eimeria maxima</name>
    <name type="common">Coccidian parasite</name>
    <dbReference type="NCBI Taxonomy" id="5804"/>
    <lineage>
        <taxon>Eukaryota</taxon>
        <taxon>Sar</taxon>
        <taxon>Alveolata</taxon>
        <taxon>Apicomplexa</taxon>
        <taxon>Conoidasida</taxon>
        <taxon>Coccidia</taxon>
        <taxon>Eucoccidiorida</taxon>
        <taxon>Eimeriorina</taxon>
        <taxon>Eimeriidae</taxon>
        <taxon>Eimeria</taxon>
    </lineage>
</organism>
<dbReference type="OrthoDB" id="347065at2759"/>
<proteinExistence type="predicted"/>
<feature type="compositionally biased region" description="Basic and acidic residues" evidence="1">
    <location>
        <begin position="173"/>
        <end position="219"/>
    </location>
</feature>
<protein>
    <submittedName>
        <fullName evidence="2">Uncharacterized protein</fullName>
    </submittedName>
</protein>